<dbReference type="Proteomes" id="UP000050356">
    <property type="component" value="Unassembled WGS sequence"/>
</dbReference>
<gene>
    <name evidence="2" type="ORF">ALO50_05040</name>
</gene>
<sequence>MCMEPNPPQSPPKHLPKKDTRSAISMNRVSGSSSATWQAVNDLVEQVSDRTTLSTTGYQMAMDRLNNPQKSDADSLMTIR</sequence>
<accession>A0A0N8R7P6</accession>
<evidence type="ECO:0000313" key="2">
    <source>
        <dbReference type="EMBL" id="KPX01375.1"/>
    </source>
</evidence>
<name>A0A0N8R7P6_PSESX</name>
<evidence type="ECO:0000313" key="3">
    <source>
        <dbReference type="Proteomes" id="UP000050356"/>
    </source>
</evidence>
<evidence type="ECO:0000256" key="1">
    <source>
        <dbReference type="SAM" id="MobiDB-lite"/>
    </source>
</evidence>
<protein>
    <submittedName>
        <fullName evidence="2">Type III effector HopE1</fullName>
    </submittedName>
</protein>
<organism evidence="2 3">
    <name type="scientific">Pseudomonas syringae pv. cerasicola</name>
    <dbReference type="NCBI Taxonomy" id="264451"/>
    <lineage>
        <taxon>Bacteria</taxon>
        <taxon>Pseudomonadati</taxon>
        <taxon>Pseudomonadota</taxon>
        <taxon>Gammaproteobacteria</taxon>
        <taxon>Pseudomonadales</taxon>
        <taxon>Pseudomonadaceae</taxon>
        <taxon>Pseudomonas</taxon>
        <taxon>Pseudomonas syringae</taxon>
    </lineage>
</organism>
<comment type="caution">
    <text evidence="2">The sequence shown here is derived from an EMBL/GenBank/DDBJ whole genome shotgun (WGS) entry which is preliminary data.</text>
</comment>
<reference evidence="2 3" key="1">
    <citation type="submission" date="2015-09" db="EMBL/GenBank/DDBJ databases">
        <title>Genome announcement of multiple Pseudomonas syringae strains.</title>
        <authorList>
            <person name="Thakur S."/>
            <person name="Wang P.W."/>
            <person name="Gong Y."/>
            <person name="Weir B.S."/>
            <person name="Guttman D.S."/>
        </authorList>
    </citation>
    <scope>NUCLEOTIDE SEQUENCE [LARGE SCALE GENOMIC DNA]</scope>
    <source>
        <strain evidence="2 3">ICMP17524</strain>
    </source>
</reference>
<dbReference type="AlphaFoldDB" id="A0A0N8R7P6"/>
<feature type="non-terminal residue" evidence="2">
    <location>
        <position position="80"/>
    </location>
</feature>
<feature type="region of interest" description="Disordered" evidence="1">
    <location>
        <begin position="1"/>
        <end position="21"/>
    </location>
</feature>
<proteinExistence type="predicted"/>
<feature type="compositionally biased region" description="Pro residues" evidence="1">
    <location>
        <begin position="1"/>
        <end position="13"/>
    </location>
</feature>
<dbReference type="EMBL" id="LJQA01000054">
    <property type="protein sequence ID" value="KPX01375.1"/>
    <property type="molecule type" value="Genomic_DNA"/>
</dbReference>